<feature type="transmembrane region" description="Helical" evidence="2">
    <location>
        <begin position="127"/>
        <end position="145"/>
    </location>
</feature>
<protein>
    <submittedName>
        <fullName evidence="3">Uncharacterized protein</fullName>
    </submittedName>
</protein>
<accession>A0A8A4TXY9</accession>
<proteinExistence type="predicted"/>
<evidence type="ECO:0000313" key="3">
    <source>
        <dbReference type="EMBL" id="QTD53954.1"/>
    </source>
</evidence>
<dbReference type="Proteomes" id="UP000663929">
    <property type="component" value="Chromosome"/>
</dbReference>
<feature type="transmembrane region" description="Helical" evidence="2">
    <location>
        <begin position="18"/>
        <end position="44"/>
    </location>
</feature>
<feature type="coiled-coil region" evidence="1">
    <location>
        <begin position="152"/>
        <end position="179"/>
    </location>
</feature>
<dbReference type="RefSeq" id="WP_237384054.1">
    <property type="nucleotide sequence ID" value="NZ_CP071793.1"/>
</dbReference>
<keyword evidence="4" id="KW-1185">Reference proteome</keyword>
<reference evidence="3" key="1">
    <citation type="submission" date="2021-03" db="EMBL/GenBank/DDBJ databases">
        <title>Acanthopleuribacteraceae sp. M133.</title>
        <authorList>
            <person name="Wang G."/>
        </authorList>
    </citation>
    <scope>NUCLEOTIDE SEQUENCE</scope>
    <source>
        <strain evidence="3">M133</strain>
    </source>
</reference>
<feature type="transmembrane region" description="Helical" evidence="2">
    <location>
        <begin position="50"/>
        <end position="70"/>
    </location>
</feature>
<dbReference type="KEGG" id="scor:J3U87_16010"/>
<keyword evidence="2" id="KW-1133">Transmembrane helix</keyword>
<evidence type="ECO:0000256" key="2">
    <source>
        <dbReference type="SAM" id="Phobius"/>
    </source>
</evidence>
<organism evidence="3 4">
    <name type="scientific">Sulfidibacter corallicola</name>
    <dbReference type="NCBI Taxonomy" id="2818388"/>
    <lineage>
        <taxon>Bacteria</taxon>
        <taxon>Pseudomonadati</taxon>
        <taxon>Acidobacteriota</taxon>
        <taxon>Holophagae</taxon>
        <taxon>Acanthopleuribacterales</taxon>
        <taxon>Acanthopleuribacteraceae</taxon>
        <taxon>Sulfidibacter</taxon>
    </lineage>
</organism>
<evidence type="ECO:0000313" key="4">
    <source>
        <dbReference type="Proteomes" id="UP000663929"/>
    </source>
</evidence>
<sequence length="472" mass="51811">MDHVAALRAYRRQMARSLWLYFFLSDGFLWLLTAGSVCLALRMAGMSPSFLVWSGILIPVILGVALARVIRELPSPSTLRSFLDAHNRQGGLLMASEEIDVGAWDVRLVSLSLPEVKWPMARSISGFLFSASFWVLVWLAPTHWFHVPEPPKMDLFHQLAEAEQKIAVLEAEEILDQNQSEKLRRTLAELESESGAANPSHSWEALDQVNRKLMEEAERHLDEREGAALQQQALGDMMAALTQSASRVDNQTWQDAMQEMAELSQQVRAENLQFAKGLDDETLEALANADLSVAELEALAAQLSSTPEELAELREKLKNAGLIKGKIVKANKGADLEKAEAALLNLVGTCKNGSCDALKVCLAQTSGGSISRGPGSAELNWSHETNEQQAAFESKVLNDPTLPSLEQSYRMAVTTAAPEQGSNRRVAAVSGNRAAQGSGASFSHQILPKHRAVVGKYFEKKAEEPEPEHRPD</sequence>
<dbReference type="AlphaFoldDB" id="A0A8A4TXY9"/>
<name>A0A8A4TXY9_SULCO</name>
<dbReference type="EMBL" id="CP071793">
    <property type="protein sequence ID" value="QTD53954.1"/>
    <property type="molecule type" value="Genomic_DNA"/>
</dbReference>
<keyword evidence="2" id="KW-0472">Membrane</keyword>
<evidence type="ECO:0000256" key="1">
    <source>
        <dbReference type="SAM" id="Coils"/>
    </source>
</evidence>
<gene>
    <name evidence="3" type="ORF">J3U87_16010</name>
</gene>
<keyword evidence="1" id="KW-0175">Coiled coil</keyword>
<keyword evidence="2" id="KW-0812">Transmembrane</keyword>